<evidence type="ECO:0000256" key="1">
    <source>
        <dbReference type="SAM" id="SignalP"/>
    </source>
</evidence>
<evidence type="ECO:0000313" key="2">
    <source>
        <dbReference type="EMBL" id="MEZ0494319.1"/>
    </source>
</evidence>
<comment type="caution">
    <text evidence="2">The sequence shown here is derived from an EMBL/GenBank/DDBJ whole genome shotgun (WGS) entry which is preliminary data.</text>
</comment>
<dbReference type="PROSITE" id="PS51257">
    <property type="entry name" value="PROKAR_LIPOPROTEIN"/>
    <property type="match status" value="1"/>
</dbReference>
<organism evidence="2 3">
    <name type="scientific">Kineococcus mangrovi</name>
    <dbReference type="NCBI Taxonomy" id="1660183"/>
    <lineage>
        <taxon>Bacteria</taxon>
        <taxon>Bacillati</taxon>
        <taxon>Actinomycetota</taxon>
        <taxon>Actinomycetes</taxon>
        <taxon>Kineosporiales</taxon>
        <taxon>Kineosporiaceae</taxon>
        <taxon>Kineococcus</taxon>
    </lineage>
</organism>
<reference evidence="2 3" key="1">
    <citation type="submission" date="2024-07" db="EMBL/GenBank/DDBJ databases">
        <authorList>
            <person name="Thanompreechachai J."/>
            <person name="Duangmal K."/>
        </authorList>
    </citation>
    <scope>NUCLEOTIDE SEQUENCE [LARGE SCALE GENOMIC DNA]</scope>
    <source>
        <strain evidence="2 3">TBRC 1896</strain>
    </source>
</reference>
<keyword evidence="1" id="KW-0732">Signal</keyword>
<dbReference type="RefSeq" id="WP_370720548.1">
    <property type="nucleotide sequence ID" value="NZ_JBGGTQ010000010.1"/>
</dbReference>
<name>A0ABV4I9M0_9ACTN</name>
<evidence type="ECO:0000313" key="3">
    <source>
        <dbReference type="Proteomes" id="UP001566476"/>
    </source>
</evidence>
<keyword evidence="3" id="KW-1185">Reference proteome</keyword>
<feature type="chain" id="PRO_5045847536" description="Lipoprotein LpqN" evidence="1">
    <location>
        <begin position="24"/>
        <end position="216"/>
    </location>
</feature>
<protein>
    <recommendedName>
        <fullName evidence="4">Lipoprotein LpqN</fullName>
    </recommendedName>
</protein>
<gene>
    <name evidence="2" type="ORF">AB2L28_18950</name>
</gene>
<evidence type="ECO:0008006" key="4">
    <source>
        <dbReference type="Google" id="ProtNLM"/>
    </source>
</evidence>
<sequence>MTPRSLKTLVAATGLLLPLSALTACGSVQAVAGLPAATTTPSATATPAATATPVAVTPVQNDLALGSAHHELQAGGTTLAVDYWSTLDMGSWTAQAAKPVQLAATITGPNLGTGRKQQRAYVSNFTVTSSLVAVDGTVTTGPTVQDTSRQTPGYLAMAPYAYSTSFVVPAVPAGTRSVEMLISYDVLEQSAPGASDYSKQTATDTITVAIAQPAAP</sequence>
<proteinExistence type="predicted"/>
<accession>A0ABV4I9M0</accession>
<dbReference type="EMBL" id="JBGGTQ010000010">
    <property type="protein sequence ID" value="MEZ0494319.1"/>
    <property type="molecule type" value="Genomic_DNA"/>
</dbReference>
<feature type="signal peptide" evidence="1">
    <location>
        <begin position="1"/>
        <end position="23"/>
    </location>
</feature>
<dbReference type="Proteomes" id="UP001566476">
    <property type="component" value="Unassembled WGS sequence"/>
</dbReference>